<dbReference type="Pfam" id="PF00171">
    <property type="entry name" value="Aldedh"/>
    <property type="match status" value="1"/>
</dbReference>
<dbReference type="PROSITE" id="PS00687">
    <property type="entry name" value="ALDEHYDE_DEHYDR_GLU"/>
    <property type="match status" value="1"/>
</dbReference>
<organism evidence="9 10">
    <name type="scientific">Oryzomicrobium terrae</name>
    <dbReference type="NCBI Taxonomy" id="1735038"/>
    <lineage>
        <taxon>Bacteria</taxon>
        <taxon>Pseudomonadati</taxon>
        <taxon>Pseudomonadota</taxon>
        <taxon>Betaproteobacteria</taxon>
        <taxon>Rhodocyclales</taxon>
        <taxon>Rhodocyclaceae</taxon>
        <taxon>Oryzomicrobium</taxon>
    </lineage>
</organism>
<name>A0A5C1EBR6_9RHOO</name>
<feature type="active site" evidence="5 6">
    <location>
        <position position="235"/>
    </location>
</feature>
<dbReference type="InterPro" id="IPR016160">
    <property type="entry name" value="Ald_DH_CS_CYS"/>
</dbReference>
<dbReference type="InterPro" id="IPR016163">
    <property type="entry name" value="Ald_DH_C"/>
</dbReference>
<dbReference type="PANTHER" id="PTHR43570:SF20">
    <property type="entry name" value="ALDEHYDE DEHYDROGENASE ALDX-RELATED"/>
    <property type="match status" value="1"/>
</dbReference>
<dbReference type="Proteomes" id="UP000323671">
    <property type="component" value="Chromosome"/>
</dbReference>
<dbReference type="InterPro" id="IPR012394">
    <property type="entry name" value="Aldehyde_DH_NAD(P)"/>
</dbReference>
<dbReference type="RefSeq" id="WP_149426090.1">
    <property type="nucleotide sequence ID" value="NZ_CP022579.1"/>
</dbReference>
<evidence type="ECO:0000256" key="1">
    <source>
        <dbReference type="ARBA" id="ARBA00009986"/>
    </source>
</evidence>
<dbReference type="Gene3D" id="3.40.309.10">
    <property type="entry name" value="Aldehyde Dehydrogenase, Chain A, domain 2"/>
    <property type="match status" value="1"/>
</dbReference>
<evidence type="ECO:0000256" key="7">
    <source>
        <dbReference type="RuleBase" id="RU003345"/>
    </source>
</evidence>
<dbReference type="InterPro" id="IPR029510">
    <property type="entry name" value="Ald_DH_CS_GLU"/>
</dbReference>
<evidence type="ECO:0000256" key="6">
    <source>
        <dbReference type="PROSITE-ProRule" id="PRU10007"/>
    </source>
</evidence>
<accession>A0A5C1EBR6</accession>
<keyword evidence="10" id="KW-1185">Reference proteome</keyword>
<evidence type="ECO:0000256" key="5">
    <source>
        <dbReference type="PIRSR" id="PIRSR036492-1"/>
    </source>
</evidence>
<keyword evidence="3" id="KW-0520">NAD</keyword>
<dbReference type="InterPro" id="IPR015590">
    <property type="entry name" value="Aldehyde_DH_dom"/>
</dbReference>
<dbReference type="KEGG" id="otr:OTERR_26490"/>
<evidence type="ECO:0000259" key="8">
    <source>
        <dbReference type="Pfam" id="PF00171"/>
    </source>
</evidence>
<proteinExistence type="inferred from homology"/>
<dbReference type="SUPFAM" id="SSF53720">
    <property type="entry name" value="ALDH-like"/>
    <property type="match status" value="1"/>
</dbReference>
<dbReference type="GO" id="GO:0004029">
    <property type="term" value="F:aldehyde dehydrogenase (NAD+) activity"/>
    <property type="evidence" value="ECO:0007669"/>
    <property type="project" value="TreeGrafter"/>
</dbReference>
<dbReference type="PIRSF" id="PIRSF036492">
    <property type="entry name" value="ALDH"/>
    <property type="match status" value="1"/>
</dbReference>
<evidence type="ECO:0000313" key="10">
    <source>
        <dbReference type="Proteomes" id="UP000323671"/>
    </source>
</evidence>
<dbReference type="InterPro" id="IPR016161">
    <property type="entry name" value="Ald_DH/histidinol_DH"/>
</dbReference>
<feature type="domain" description="Aldehyde dehydrogenase" evidence="8">
    <location>
        <begin position="16"/>
        <end position="457"/>
    </location>
</feature>
<dbReference type="GO" id="GO:0005737">
    <property type="term" value="C:cytoplasm"/>
    <property type="evidence" value="ECO:0007669"/>
    <property type="project" value="TreeGrafter"/>
</dbReference>
<dbReference type="EMBL" id="CP022579">
    <property type="protein sequence ID" value="QEL66125.1"/>
    <property type="molecule type" value="Genomic_DNA"/>
</dbReference>
<gene>
    <name evidence="9" type="ORF">OTERR_26490</name>
</gene>
<dbReference type="InterPro" id="IPR016162">
    <property type="entry name" value="Ald_DH_N"/>
</dbReference>
<dbReference type="PROSITE" id="PS00070">
    <property type="entry name" value="ALDEHYDE_DEHYDR_CYS"/>
    <property type="match status" value="1"/>
</dbReference>
<dbReference type="PANTHER" id="PTHR43570">
    <property type="entry name" value="ALDEHYDE DEHYDROGENASE"/>
    <property type="match status" value="1"/>
</dbReference>
<dbReference type="AlphaFoldDB" id="A0A5C1EBR6"/>
<reference evidence="9 10" key="1">
    <citation type="submission" date="2017-07" db="EMBL/GenBank/DDBJ databases">
        <title>Complete genome sequence of Oryzomicrobium terrae TPP412.</title>
        <authorList>
            <person name="Chiu L.-W."/>
            <person name="Lo K.-J."/>
            <person name="Tsai Y.-M."/>
            <person name="Lin S.-S."/>
            <person name="Kuo C.-H."/>
            <person name="Liu C.-T."/>
        </authorList>
    </citation>
    <scope>NUCLEOTIDE SEQUENCE [LARGE SCALE GENOMIC DNA]</scope>
    <source>
        <strain evidence="9 10">TPP412</strain>
    </source>
</reference>
<evidence type="ECO:0000256" key="3">
    <source>
        <dbReference type="ARBA" id="ARBA00023027"/>
    </source>
</evidence>
<protein>
    <recommendedName>
        <fullName evidence="4">Aldehyde dehydrogenase</fullName>
    </recommendedName>
</protein>
<dbReference type="Gene3D" id="3.40.605.10">
    <property type="entry name" value="Aldehyde Dehydrogenase, Chain A, domain 1"/>
    <property type="match status" value="1"/>
</dbReference>
<sequence>MTVSPFPGTGHSPAVSSGTFPALDAAFAESRRGFAAQPMPRAAVRRAHLAALADALRRQGPELAAAIAADFGGRPVRETELLELFPSLAGIADARRRLAGWMRPRKRHAGLWFWPARAQVRYQPLGVVGIVVPWNYPLFLAVGPLTAALAAGNRVLIKCSEHSPAFAARFAELIAATFAPDHVRVVREAPGDDPLAFARAFTRQPFDHLLFTGSTAMGRRVMAAAAANLTPVTLELGGKSPALVAPGADLALAADRIVFAKLANAGQTCVAPDYVLLPRGQEDAFIAHAQAAAVRLYGHAASPDYAAIAHEHHYKRLRAWSDEALASGAVRHPLLPDQASVGRRLVPAIFTGVAEDAALLQEEIFGPLLPLVSYDRHEDALAYINRRDRPLALYLFDPDPLRVAATLDATASGGVGVNDCLLHVGVDDLPFGGVGASGMGRYHGHEGFLTFSQVRAVLRQGRWTPASLLHPPYGASGGTWRGRLQRLILRLMLGRPPCP</sequence>
<dbReference type="GO" id="GO:0006081">
    <property type="term" value="P:aldehyde metabolic process"/>
    <property type="evidence" value="ECO:0007669"/>
    <property type="project" value="InterPro"/>
</dbReference>
<comment type="similarity">
    <text evidence="1 4 7">Belongs to the aldehyde dehydrogenase family.</text>
</comment>
<keyword evidence="2 4" id="KW-0560">Oxidoreductase</keyword>
<feature type="active site" evidence="5">
    <location>
        <position position="269"/>
    </location>
</feature>
<evidence type="ECO:0000313" key="9">
    <source>
        <dbReference type="EMBL" id="QEL66125.1"/>
    </source>
</evidence>
<evidence type="ECO:0000256" key="2">
    <source>
        <dbReference type="ARBA" id="ARBA00023002"/>
    </source>
</evidence>
<evidence type="ECO:0000256" key="4">
    <source>
        <dbReference type="PIRNR" id="PIRNR036492"/>
    </source>
</evidence>